<keyword evidence="3" id="KW-1185">Reference proteome</keyword>
<accession>A0A9P9D3E3</accession>
<feature type="compositionally biased region" description="Acidic residues" evidence="1">
    <location>
        <begin position="285"/>
        <end position="294"/>
    </location>
</feature>
<evidence type="ECO:0000313" key="2">
    <source>
        <dbReference type="EMBL" id="KAH7111689.1"/>
    </source>
</evidence>
<feature type="compositionally biased region" description="Low complexity" evidence="1">
    <location>
        <begin position="459"/>
        <end position="469"/>
    </location>
</feature>
<evidence type="ECO:0000256" key="1">
    <source>
        <dbReference type="SAM" id="MobiDB-lite"/>
    </source>
</evidence>
<reference evidence="2" key="1">
    <citation type="journal article" date="2021" name="Nat. Commun.">
        <title>Genetic determinants of endophytism in the Arabidopsis root mycobiome.</title>
        <authorList>
            <person name="Mesny F."/>
            <person name="Miyauchi S."/>
            <person name="Thiergart T."/>
            <person name="Pickel B."/>
            <person name="Atanasova L."/>
            <person name="Karlsson M."/>
            <person name="Huettel B."/>
            <person name="Barry K.W."/>
            <person name="Haridas S."/>
            <person name="Chen C."/>
            <person name="Bauer D."/>
            <person name="Andreopoulos W."/>
            <person name="Pangilinan J."/>
            <person name="LaButti K."/>
            <person name="Riley R."/>
            <person name="Lipzen A."/>
            <person name="Clum A."/>
            <person name="Drula E."/>
            <person name="Henrissat B."/>
            <person name="Kohler A."/>
            <person name="Grigoriev I.V."/>
            <person name="Martin F.M."/>
            <person name="Hacquard S."/>
        </authorList>
    </citation>
    <scope>NUCLEOTIDE SEQUENCE</scope>
    <source>
        <strain evidence="2">MPI-CAGE-AT-0021</strain>
    </source>
</reference>
<evidence type="ECO:0000313" key="3">
    <source>
        <dbReference type="Proteomes" id="UP000717696"/>
    </source>
</evidence>
<dbReference type="OrthoDB" id="3522001at2759"/>
<dbReference type="Proteomes" id="UP000717696">
    <property type="component" value="Unassembled WGS sequence"/>
</dbReference>
<dbReference type="AlphaFoldDB" id="A0A9P9D3E3"/>
<protein>
    <submittedName>
        <fullName evidence="2">Uncharacterized protein</fullName>
    </submittedName>
</protein>
<proteinExistence type="predicted"/>
<sequence length="483" mass="54633">MVTGPGWTEVKLQSWLRGRYARYWIVEDGSMESPTHTREATANPSQRESAIQRMVAKYVDTFRKDDAERLRKGDIEEGLDRDSSWVKRLRWVRHFGSRDKVSIFKAAEWVKAKEATGQQWQRRQQQQDEAAVREQQLLVRLGESFDREVERCSWRLDSVPTETLQWLASISAVNPQGVPFGVKGKESSMAKYRSVGQRYLGFCLRAYWLGRDEAFKQWAIRFTDEQWSLLQDVAYELGSREAVPSTQDSGFGSSGGGGRGHIQRRHINRNPGAHNQDGSSNGAGDADEDEDEDDGTARRIRQQLPNGTEAPLDRAVFLFMVASIKQRVGGNVYASPLLSFCAAMGIRQRPLGYNEPHLYTGMLAAILWWARLFFVESAFESEPQETEEVDVDAVLAFQKEHATWMCIGTHTVMSTIIGWMAYGKGWRLKMGGQPSIRWTDDGEASRPSGGPTTARHCSRTASASRSKSSPRWHATWSARPRTC</sequence>
<comment type="caution">
    <text evidence="2">The sequence shown here is derived from an EMBL/GenBank/DDBJ whole genome shotgun (WGS) entry which is preliminary data.</text>
</comment>
<feature type="region of interest" description="Disordered" evidence="1">
    <location>
        <begin position="437"/>
        <end position="483"/>
    </location>
</feature>
<dbReference type="EMBL" id="JAGMUU010000054">
    <property type="protein sequence ID" value="KAH7111689.1"/>
    <property type="molecule type" value="Genomic_DNA"/>
</dbReference>
<organism evidence="2 3">
    <name type="scientific">Dactylonectria estremocensis</name>
    <dbReference type="NCBI Taxonomy" id="1079267"/>
    <lineage>
        <taxon>Eukaryota</taxon>
        <taxon>Fungi</taxon>
        <taxon>Dikarya</taxon>
        <taxon>Ascomycota</taxon>
        <taxon>Pezizomycotina</taxon>
        <taxon>Sordariomycetes</taxon>
        <taxon>Hypocreomycetidae</taxon>
        <taxon>Hypocreales</taxon>
        <taxon>Nectriaceae</taxon>
        <taxon>Dactylonectria</taxon>
    </lineage>
</organism>
<feature type="region of interest" description="Disordered" evidence="1">
    <location>
        <begin position="241"/>
        <end position="296"/>
    </location>
</feature>
<name>A0A9P9D3E3_9HYPO</name>
<gene>
    <name evidence="2" type="ORF">B0J13DRAFT_516111</name>
</gene>